<dbReference type="InterPro" id="IPR011197">
    <property type="entry name" value="UCP012318"/>
</dbReference>
<reference evidence="2" key="1">
    <citation type="submission" date="2020-11" db="EMBL/GenBank/DDBJ databases">
        <title>Novosphingobium aureum sp. nov., a marine bacterium isolated from sediment of a salt flat.</title>
        <authorList>
            <person name="Yoo Y."/>
            <person name="Kim J.-J."/>
        </authorList>
    </citation>
    <scope>NUCLEOTIDE SEQUENCE</scope>
    <source>
        <strain evidence="2">YJ-S2-02</strain>
    </source>
</reference>
<organism evidence="2 3">
    <name type="scientific">Novosphingobium aureum</name>
    <dbReference type="NCBI Taxonomy" id="2792964"/>
    <lineage>
        <taxon>Bacteria</taxon>
        <taxon>Pseudomonadati</taxon>
        <taxon>Pseudomonadota</taxon>
        <taxon>Alphaproteobacteria</taxon>
        <taxon>Sphingomonadales</taxon>
        <taxon>Sphingomonadaceae</taxon>
        <taxon>Novosphingobium</taxon>
    </lineage>
</organism>
<evidence type="ECO:0000313" key="3">
    <source>
        <dbReference type="Proteomes" id="UP000617634"/>
    </source>
</evidence>
<dbReference type="EMBL" id="JADZGI010000008">
    <property type="protein sequence ID" value="MBH0115087.1"/>
    <property type="molecule type" value="Genomic_DNA"/>
</dbReference>
<dbReference type="AlphaFoldDB" id="A0A931MMF8"/>
<dbReference type="PIRSF" id="PIRSF012318">
    <property type="entry name" value="UCP012318"/>
    <property type="match status" value="1"/>
</dbReference>
<gene>
    <name evidence="2" type="ORF">I5E68_19260</name>
</gene>
<dbReference type="CDD" id="cd00657">
    <property type="entry name" value="Ferritin_like"/>
    <property type="match status" value="1"/>
</dbReference>
<dbReference type="InterPro" id="IPR009078">
    <property type="entry name" value="Ferritin-like_SF"/>
</dbReference>
<dbReference type="SUPFAM" id="SSF47240">
    <property type="entry name" value="Ferritin-like"/>
    <property type="match status" value="1"/>
</dbReference>
<name>A0A931MMF8_9SPHN</name>
<dbReference type="PANTHER" id="PTHR42782">
    <property type="entry name" value="SI:CH73-314G15.3"/>
    <property type="match status" value="1"/>
</dbReference>
<keyword evidence="3" id="KW-1185">Reference proteome</keyword>
<dbReference type="RefSeq" id="WP_197167252.1">
    <property type="nucleotide sequence ID" value="NZ_JADZGI010000008.1"/>
</dbReference>
<protein>
    <submittedName>
        <fullName evidence="2">Ferritin-like domain-containing protein</fullName>
    </submittedName>
</protein>
<accession>A0A931MMF8</accession>
<dbReference type="InterPro" id="IPR007402">
    <property type="entry name" value="DUF455"/>
</dbReference>
<evidence type="ECO:0000313" key="2">
    <source>
        <dbReference type="EMBL" id="MBH0115087.1"/>
    </source>
</evidence>
<dbReference type="Pfam" id="PF04305">
    <property type="entry name" value="DUF455"/>
    <property type="match status" value="1"/>
</dbReference>
<proteinExistence type="predicted"/>
<evidence type="ECO:0000256" key="1">
    <source>
        <dbReference type="SAM" id="MobiDB-lite"/>
    </source>
</evidence>
<dbReference type="PANTHER" id="PTHR42782:SF2">
    <property type="entry name" value="3-OXOACYL-[ACYL-CARRIER-PROTEIN] SYNTHASE-LIKE PROTEIN"/>
    <property type="match status" value="1"/>
</dbReference>
<comment type="caution">
    <text evidence="2">The sequence shown here is derived from an EMBL/GenBank/DDBJ whole genome shotgun (WGS) entry which is preliminary data.</text>
</comment>
<sequence length="277" mass="30021">MSQTITGDVNEAGETGQSVAAAIRAALLESDPHAKVMATRRVARDWRLGRLAHVFDVAMPDEPGRPETPELLPPNRMPKRGKAGSERGRIALWHAIAHIEFVAIDLALDMAGRFGAGMDRQFVDDFLSVAADEAIHFALLDRHLRKSGSHYGALPAHNGLWDAASETRHDVAARLAVVPMVLEARGLDVTPATIERARAVGDPAGARILERILDDEIRHVRFGANHFAATAERLGKEPVNLWKTLVSRHFRGTVKPPFNDSARSAAGLPLGLYAGVA</sequence>
<feature type="region of interest" description="Disordered" evidence="1">
    <location>
        <begin position="59"/>
        <end position="83"/>
    </location>
</feature>
<dbReference type="Proteomes" id="UP000617634">
    <property type="component" value="Unassembled WGS sequence"/>
</dbReference>